<name>A0A2S6H622_9GAMM</name>
<evidence type="ECO:0000313" key="2">
    <source>
        <dbReference type="EMBL" id="PPK72932.1"/>
    </source>
</evidence>
<comment type="caution">
    <text evidence="2">The sequence shown here is derived from an EMBL/GenBank/DDBJ whole genome shotgun (WGS) entry which is preliminary data.</text>
</comment>
<proteinExistence type="predicted"/>
<sequence>MAIGSYLSTRRGTGGSPSSTECTKIHIVRVVSAKFKEILIEGQACRLKFIRRANDTVQFTCETRGGHPPALSLFDIVAP</sequence>
<protein>
    <submittedName>
        <fullName evidence="2">Uncharacterized protein</fullName>
    </submittedName>
</protein>
<gene>
    <name evidence="2" type="ORF">B0F87_11618</name>
</gene>
<dbReference type="Proteomes" id="UP000240010">
    <property type="component" value="Unassembled WGS sequence"/>
</dbReference>
<evidence type="ECO:0000256" key="1">
    <source>
        <dbReference type="SAM" id="MobiDB-lite"/>
    </source>
</evidence>
<dbReference type="EMBL" id="PTIZ01000016">
    <property type="protein sequence ID" value="PPK72932.1"/>
    <property type="molecule type" value="Genomic_DNA"/>
</dbReference>
<dbReference type="AlphaFoldDB" id="A0A2S6H622"/>
<feature type="region of interest" description="Disordered" evidence="1">
    <location>
        <begin position="1"/>
        <end position="20"/>
    </location>
</feature>
<feature type="compositionally biased region" description="Low complexity" evidence="1">
    <location>
        <begin position="8"/>
        <end position="20"/>
    </location>
</feature>
<organism evidence="2 3">
    <name type="scientific">Methylobacter tundripaludum</name>
    <dbReference type="NCBI Taxonomy" id="173365"/>
    <lineage>
        <taxon>Bacteria</taxon>
        <taxon>Pseudomonadati</taxon>
        <taxon>Pseudomonadota</taxon>
        <taxon>Gammaproteobacteria</taxon>
        <taxon>Methylococcales</taxon>
        <taxon>Methylococcaceae</taxon>
        <taxon>Methylobacter</taxon>
    </lineage>
</organism>
<evidence type="ECO:0000313" key="3">
    <source>
        <dbReference type="Proteomes" id="UP000240010"/>
    </source>
</evidence>
<reference evidence="2 3" key="1">
    <citation type="submission" date="2018-02" db="EMBL/GenBank/DDBJ databases">
        <title>Subsurface microbial communities from deep shales in Ohio and West Virginia, USA.</title>
        <authorList>
            <person name="Wrighton K."/>
        </authorList>
    </citation>
    <scope>NUCLEOTIDE SEQUENCE [LARGE SCALE GENOMIC DNA]</scope>
    <source>
        <strain evidence="2 3">OWC-DMM</strain>
    </source>
</reference>
<accession>A0A2S6H622</accession>